<dbReference type="OrthoDB" id="5589766at2759"/>
<sequence>MDTEICLQSQIAAKDSQSEDYSVNSDVNEWISSEIETIDELRKGTMSVQYPEGFQEDFDFLNQGNNIWLPARLHPGTAPVNFSGWLQEQKSQIDDTKSSLKRSKSRLSYSGNENLNIESEASLPTDNKNFLEKDIDSGDVTVNEELDVYFDSSCSKPRFMQAAGPRTSLKRSKVINRRRGSRSSSSRSEPSQSSNISKGSEQSSRMNSLDENIEVSLADLSLAESSEVSDQTQNKNISTADILKKISKEVCDMSYSELGFDNIESSSTEKTPFSQNRTLTHQNTMVSQYDNTQTFNKTMIDPTQDISRQVPKSNFFEPQNTQKIKEVANNDKILKDTSKNIKSGFGKFKSDPDSSSTKKKGRSFNLFGKSKSSSGKESLKNKDSIKDSQISVKKIDIFGNRSPSKNLPQATNADTPTLTHADVNNIYADTQSSRYPPIVVPLRPQPARPQPPKQFIAMNRFPIHVERAIYRLASIKLTNPRRPLYQQVLLSNMMFCNKANTIYSKTNKNYNFQITNYNDKKANDSKLNSTTNKIYKNQDKFNKGFASLQNGPSKKNKLQHVNTFTNSKPNRNENVPNENSSLSINRNSDNILKLSNKEFKNNIDVLYHNNSYDNHNKLDPTVKKQAQLPTHQQQPKVTNNNDNIKVYNPNLLKLQIRNTSEKNSYNILNNNICTNQRSATNLEPIILDNVKSNNNILLKKHNLTVTSRLVSSQKNFENSDNKSHANIEATNPQFIQSNNDLSNYKITTSVNGSSKSMTPLQTPLHFAYYQQATCNNKKNPTPSLPSSRKIHVPVLDLPIQQNTNQKKVLPNYSEDIKTLIA</sequence>
<evidence type="ECO:0000313" key="3">
    <source>
        <dbReference type="EMBL" id="PVU88517.1"/>
    </source>
</evidence>
<dbReference type="STRING" id="133385.A0A2T9Y876"/>
<evidence type="ECO:0000259" key="2">
    <source>
        <dbReference type="SMART" id="SM01327"/>
    </source>
</evidence>
<evidence type="ECO:0000256" key="1">
    <source>
        <dbReference type="SAM" id="MobiDB-lite"/>
    </source>
</evidence>
<feature type="domain" description="Protein Zds1 C-terminal" evidence="2">
    <location>
        <begin position="450"/>
        <end position="502"/>
    </location>
</feature>
<feature type="region of interest" description="Disordered" evidence="1">
    <location>
        <begin position="160"/>
        <end position="208"/>
    </location>
</feature>
<dbReference type="PANTHER" id="PTHR28089">
    <property type="entry name" value="PROTEIN ZDS1-RELATED"/>
    <property type="match status" value="1"/>
</dbReference>
<organism evidence="3 4">
    <name type="scientific">Smittium simulii</name>
    <dbReference type="NCBI Taxonomy" id="133385"/>
    <lineage>
        <taxon>Eukaryota</taxon>
        <taxon>Fungi</taxon>
        <taxon>Fungi incertae sedis</taxon>
        <taxon>Zoopagomycota</taxon>
        <taxon>Kickxellomycotina</taxon>
        <taxon>Harpellomycetes</taxon>
        <taxon>Harpellales</taxon>
        <taxon>Legeriomycetaceae</taxon>
        <taxon>Smittium</taxon>
    </lineage>
</organism>
<accession>A0A2T9Y876</accession>
<proteinExistence type="predicted"/>
<dbReference type="PANTHER" id="PTHR28089:SF1">
    <property type="entry name" value="PROTEIN ZDS1-RELATED"/>
    <property type="match status" value="1"/>
</dbReference>
<feature type="compositionally biased region" description="Basic residues" evidence="1">
    <location>
        <begin position="168"/>
        <end position="181"/>
    </location>
</feature>
<comment type="caution">
    <text evidence="3">The sequence shown here is derived from an EMBL/GenBank/DDBJ whole genome shotgun (WGS) entry which is preliminary data.</text>
</comment>
<evidence type="ECO:0000313" key="4">
    <source>
        <dbReference type="Proteomes" id="UP000245383"/>
    </source>
</evidence>
<dbReference type="GO" id="GO:0005737">
    <property type="term" value="C:cytoplasm"/>
    <property type="evidence" value="ECO:0007669"/>
    <property type="project" value="TreeGrafter"/>
</dbReference>
<dbReference type="InterPro" id="IPR013941">
    <property type="entry name" value="ZDS1_C"/>
</dbReference>
<dbReference type="Pfam" id="PF08632">
    <property type="entry name" value="Zds_C"/>
    <property type="match status" value="1"/>
</dbReference>
<protein>
    <recommendedName>
        <fullName evidence="2">Protein Zds1 C-terminal domain-containing protein</fullName>
    </recommendedName>
</protein>
<dbReference type="AlphaFoldDB" id="A0A2T9Y876"/>
<feature type="region of interest" description="Disordered" evidence="1">
    <location>
        <begin position="343"/>
        <end position="385"/>
    </location>
</feature>
<gene>
    <name evidence="3" type="ORF">BB561_005809</name>
</gene>
<dbReference type="SMART" id="SM01327">
    <property type="entry name" value="Zds_C"/>
    <property type="match status" value="1"/>
</dbReference>
<reference evidence="3 4" key="1">
    <citation type="journal article" date="2018" name="MBio">
        <title>Comparative Genomics Reveals the Core Gene Toolbox for the Fungus-Insect Symbiosis.</title>
        <authorList>
            <person name="Wang Y."/>
            <person name="Stata M."/>
            <person name="Wang W."/>
            <person name="Stajich J.E."/>
            <person name="White M.M."/>
            <person name="Moncalvo J.M."/>
        </authorList>
    </citation>
    <scope>NUCLEOTIDE SEQUENCE [LARGE SCALE GENOMIC DNA]</scope>
    <source>
        <strain evidence="3 4">SWE-8-4</strain>
    </source>
</reference>
<feature type="compositionally biased region" description="Low complexity" evidence="1">
    <location>
        <begin position="182"/>
        <end position="197"/>
    </location>
</feature>
<dbReference type="GO" id="GO:0030010">
    <property type="term" value="P:establishment of cell polarity"/>
    <property type="evidence" value="ECO:0007669"/>
    <property type="project" value="TreeGrafter"/>
</dbReference>
<dbReference type="Proteomes" id="UP000245383">
    <property type="component" value="Unassembled WGS sequence"/>
</dbReference>
<dbReference type="InterPro" id="IPR040206">
    <property type="entry name" value="Zds1/2"/>
</dbReference>
<keyword evidence="4" id="KW-1185">Reference proteome</keyword>
<dbReference type="EMBL" id="MBFR01000379">
    <property type="protein sequence ID" value="PVU88517.1"/>
    <property type="molecule type" value="Genomic_DNA"/>
</dbReference>
<name>A0A2T9Y876_9FUNG</name>
<feature type="compositionally biased region" description="Polar residues" evidence="1">
    <location>
        <begin position="198"/>
        <end position="208"/>
    </location>
</feature>
<feature type="compositionally biased region" description="Low complexity" evidence="1">
    <location>
        <begin position="363"/>
        <end position="376"/>
    </location>
</feature>
<dbReference type="GO" id="GO:0010971">
    <property type="term" value="P:positive regulation of G2/M transition of mitotic cell cycle"/>
    <property type="evidence" value="ECO:0007669"/>
    <property type="project" value="TreeGrafter"/>
</dbReference>